<dbReference type="InParanoid" id="A0A0P0WMM6"/>
<reference evidence="3" key="1">
    <citation type="journal article" date="2005" name="Nature">
        <title>The map-based sequence of the rice genome.</title>
        <authorList>
            <consortium name="International rice genome sequencing project (IRGSP)"/>
            <person name="Matsumoto T."/>
            <person name="Wu J."/>
            <person name="Kanamori H."/>
            <person name="Katayose Y."/>
            <person name="Fujisawa M."/>
            <person name="Namiki N."/>
            <person name="Mizuno H."/>
            <person name="Yamamoto K."/>
            <person name="Antonio B.A."/>
            <person name="Baba T."/>
            <person name="Sakata K."/>
            <person name="Nagamura Y."/>
            <person name="Aoki H."/>
            <person name="Arikawa K."/>
            <person name="Arita K."/>
            <person name="Bito T."/>
            <person name="Chiden Y."/>
            <person name="Fujitsuka N."/>
            <person name="Fukunaka R."/>
            <person name="Hamada M."/>
            <person name="Harada C."/>
            <person name="Hayashi A."/>
            <person name="Hijishita S."/>
            <person name="Honda M."/>
            <person name="Hosokawa S."/>
            <person name="Ichikawa Y."/>
            <person name="Idonuma A."/>
            <person name="Iijima M."/>
            <person name="Ikeda M."/>
            <person name="Ikeno M."/>
            <person name="Ito K."/>
            <person name="Ito S."/>
            <person name="Ito T."/>
            <person name="Ito Y."/>
            <person name="Ito Y."/>
            <person name="Iwabuchi A."/>
            <person name="Kamiya K."/>
            <person name="Karasawa W."/>
            <person name="Kurita K."/>
            <person name="Katagiri S."/>
            <person name="Kikuta A."/>
            <person name="Kobayashi H."/>
            <person name="Kobayashi N."/>
            <person name="Machita K."/>
            <person name="Maehara T."/>
            <person name="Masukawa M."/>
            <person name="Mizubayashi T."/>
            <person name="Mukai Y."/>
            <person name="Nagasaki H."/>
            <person name="Nagata Y."/>
            <person name="Naito S."/>
            <person name="Nakashima M."/>
            <person name="Nakama Y."/>
            <person name="Nakamichi Y."/>
            <person name="Nakamura M."/>
            <person name="Meguro A."/>
            <person name="Negishi M."/>
            <person name="Ohta I."/>
            <person name="Ohta T."/>
            <person name="Okamoto M."/>
            <person name="Ono N."/>
            <person name="Saji S."/>
            <person name="Sakaguchi M."/>
            <person name="Sakai K."/>
            <person name="Shibata M."/>
            <person name="Shimokawa T."/>
            <person name="Song J."/>
            <person name="Takazaki Y."/>
            <person name="Terasawa K."/>
            <person name="Tsugane M."/>
            <person name="Tsuji K."/>
            <person name="Ueda S."/>
            <person name="Waki K."/>
            <person name="Yamagata H."/>
            <person name="Yamamoto M."/>
            <person name="Yamamoto S."/>
            <person name="Yamane H."/>
            <person name="Yoshiki S."/>
            <person name="Yoshihara R."/>
            <person name="Yukawa K."/>
            <person name="Zhong H."/>
            <person name="Yano M."/>
            <person name="Yuan Q."/>
            <person name="Ouyang S."/>
            <person name="Liu J."/>
            <person name="Jones K.M."/>
            <person name="Gansberger K."/>
            <person name="Moffat K."/>
            <person name="Hill J."/>
            <person name="Bera J."/>
            <person name="Fadrosh D."/>
            <person name="Jin S."/>
            <person name="Johri S."/>
            <person name="Kim M."/>
            <person name="Overton L."/>
            <person name="Reardon M."/>
            <person name="Tsitrin T."/>
            <person name="Vuong H."/>
            <person name="Weaver B."/>
            <person name="Ciecko A."/>
            <person name="Tallon L."/>
            <person name="Jackson J."/>
            <person name="Pai G."/>
            <person name="Aken S.V."/>
            <person name="Utterback T."/>
            <person name="Reidmuller S."/>
            <person name="Feldblyum T."/>
            <person name="Hsiao J."/>
            <person name="Zismann V."/>
            <person name="Iobst S."/>
            <person name="de Vazeille A.R."/>
            <person name="Buell C.R."/>
            <person name="Ying K."/>
            <person name="Li Y."/>
            <person name="Lu T."/>
            <person name="Huang Y."/>
            <person name="Zhao Q."/>
            <person name="Feng Q."/>
            <person name="Zhang L."/>
            <person name="Zhu J."/>
            <person name="Weng Q."/>
            <person name="Mu J."/>
            <person name="Lu Y."/>
            <person name="Fan D."/>
            <person name="Liu Y."/>
            <person name="Guan J."/>
            <person name="Zhang Y."/>
            <person name="Yu S."/>
            <person name="Liu X."/>
            <person name="Zhang Y."/>
            <person name="Hong G."/>
            <person name="Han B."/>
            <person name="Choisne N."/>
            <person name="Demange N."/>
            <person name="Orjeda G."/>
            <person name="Samain S."/>
            <person name="Cattolico L."/>
            <person name="Pelletier E."/>
            <person name="Couloux A."/>
            <person name="Segurens B."/>
            <person name="Wincker P."/>
            <person name="D'Hont A."/>
            <person name="Scarpelli C."/>
            <person name="Weissenbach J."/>
            <person name="Salanoubat M."/>
            <person name="Quetier F."/>
            <person name="Yu Y."/>
            <person name="Kim H.R."/>
            <person name="Rambo T."/>
            <person name="Currie J."/>
            <person name="Collura K."/>
            <person name="Luo M."/>
            <person name="Yang T."/>
            <person name="Ammiraju J.S.S."/>
            <person name="Engler F."/>
            <person name="Soderlund C."/>
            <person name="Wing R.A."/>
            <person name="Palmer L.E."/>
            <person name="de la Bastide M."/>
            <person name="Spiegel L."/>
            <person name="Nascimento L."/>
            <person name="Zutavern T."/>
            <person name="O'Shaughnessy A."/>
            <person name="Dike S."/>
            <person name="Dedhia N."/>
            <person name="Preston R."/>
            <person name="Balija V."/>
            <person name="McCombie W.R."/>
            <person name="Chow T."/>
            <person name="Chen H."/>
            <person name="Chung M."/>
            <person name="Chen C."/>
            <person name="Shaw J."/>
            <person name="Wu H."/>
            <person name="Hsiao K."/>
            <person name="Chao Y."/>
            <person name="Chu M."/>
            <person name="Cheng C."/>
            <person name="Hour A."/>
            <person name="Lee P."/>
            <person name="Lin S."/>
            <person name="Lin Y."/>
            <person name="Liou J."/>
            <person name="Liu S."/>
            <person name="Hsing Y."/>
            <person name="Raghuvanshi S."/>
            <person name="Mohanty A."/>
            <person name="Bharti A.K."/>
            <person name="Gaur A."/>
            <person name="Gupta V."/>
            <person name="Kumar D."/>
            <person name="Ravi V."/>
            <person name="Vij S."/>
            <person name="Kapur A."/>
            <person name="Khurana P."/>
            <person name="Khurana P."/>
            <person name="Khurana J.P."/>
            <person name="Tyagi A.K."/>
            <person name="Gaikwad K."/>
            <person name="Singh A."/>
            <person name="Dalal V."/>
            <person name="Srivastava S."/>
            <person name="Dixit A."/>
            <person name="Pal A.K."/>
            <person name="Ghazi I.A."/>
            <person name="Yadav M."/>
            <person name="Pandit A."/>
            <person name="Bhargava A."/>
            <person name="Sureshbabu K."/>
            <person name="Batra K."/>
            <person name="Sharma T.R."/>
            <person name="Mohapatra T."/>
            <person name="Singh N.K."/>
            <person name="Messing J."/>
            <person name="Nelson A.B."/>
            <person name="Fuks G."/>
            <person name="Kavchok S."/>
            <person name="Keizer G."/>
            <person name="Linton E."/>
            <person name="Llaca V."/>
            <person name="Song R."/>
            <person name="Tanyolac B."/>
            <person name="Young S."/>
            <person name="Ho-Il K."/>
            <person name="Hahn J.H."/>
            <person name="Sangsakoo G."/>
            <person name="Vanavichit A."/>
            <person name="de Mattos Luiz.A.T."/>
            <person name="Zimmer P.D."/>
            <person name="Malone G."/>
            <person name="Dellagostin O."/>
            <person name="de Oliveira A.C."/>
            <person name="Bevan M."/>
            <person name="Bancroft I."/>
            <person name="Minx P."/>
            <person name="Cordum H."/>
            <person name="Wilson R."/>
            <person name="Cheng Z."/>
            <person name="Jin W."/>
            <person name="Jiang J."/>
            <person name="Leong S.A."/>
            <person name="Iwama H."/>
            <person name="Gojobori T."/>
            <person name="Itoh T."/>
            <person name="Niimura Y."/>
            <person name="Fujii Y."/>
            <person name="Habara T."/>
            <person name="Sakai H."/>
            <person name="Sato Y."/>
            <person name="Wilson G."/>
            <person name="Kumar K."/>
            <person name="McCouch S."/>
            <person name="Juretic N."/>
            <person name="Hoen D."/>
            <person name="Wright S."/>
            <person name="Bruskiewich R."/>
            <person name="Bureau T."/>
            <person name="Miyao A."/>
            <person name="Hirochika H."/>
            <person name="Nishikawa T."/>
            <person name="Kadowaki K."/>
            <person name="Sugiura M."/>
            <person name="Burr B."/>
            <person name="Sasaki T."/>
        </authorList>
    </citation>
    <scope>NUCLEOTIDE SEQUENCE [LARGE SCALE GENOMIC DNA]</scope>
    <source>
        <strain evidence="3">cv. Nipponbare</strain>
    </source>
</reference>
<organism evidence="2 3">
    <name type="scientific">Oryza sativa subsp. japonica</name>
    <name type="common">Rice</name>
    <dbReference type="NCBI Taxonomy" id="39947"/>
    <lineage>
        <taxon>Eukaryota</taxon>
        <taxon>Viridiplantae</taxon>
        <taxon>Streptophyta</taxon>
        <taxon>Embryophyta</taxon>
        <taxon>Tracheophyta</taxon>
        <taxon>Spermatophyta</taxon>
        <taxon>Magnoliopsida</taxon>
        <taxon>Liliopsida</taxon>
        <taxon>Poales</taxon>
        <taxon>Poaceae</taxon>
        <taxon>BOP clade</taxon>
        <taxon>Oryzoideae</taxon>
        <taxon>Oryzeae</taxon>
        <taxon>Oryzinae</taxon>
        <taxon>Oryza</taxon>
        <taxon>Oryza sativa</taxon>
    </lineage>
</organism>
<reference evidence="2 3" key="2">
    <citation type="journal article" date="2013" name="Plant Cell Physiol.">
        <title>Rice Annotation Project Database (RAP-DB): an integrative and interactive database for rice genomics.</title>
        <authorList>
            <person name="Sakai H."/>
            <person name="Lee S.S."/>
            <person name="Tanaka T."/>
            <person name="Numa H."/>
            <person name="Kim J."/>
            <person name="Kawahara Y."/>
            <person name="Wakimoto H."/>
            <person name="Yang C.C."/>
            <person name="Iwamoto M."/>
            <person name="Abe T."/>
            <person name="Yamada Y."/>
            <person name="Muto A."/>
            <person name="Inokuchi H."/>
            <person name="Ikemura T."/>
            <person name="Matsumoto T."/>
            <person name="Sasaki T."/>
            <person name="Itoh T."/>
        </authorList>
    </citation>
    <scope>NUCLEOTIDE SEQUENCE [LARGE SCALE GENOMIC DNA]</scope>
    <source>
        <strain evidence="3">cv. Nipponbare</strain>
    </source>
</reference>
<feature type="region of interest" description="Disordered" evidence="1">
    <location>
        <begin position="49"/>
        <end position="126"/>
    </location>
</feature>
<protein>
    <submittedName>
        <fullName evidence="2">Os05g0422400 protein</fullName>
    </submittedName>
</protein>
<keyword evidence="3" id="KW-1185">Reference proteome</keyword>
<dbReference type="Proteomes" id="UP000059680">
    <property type="component" value="Chromosome 5"/>
</dbReference>
<name>A0A0P0WMM6_ORYSJ</name>
<accession>A0A0P0WMM6</accession>
<proteinExistence type="predicted"/>
<gene>
    <name evidence="2" type="ordered locus">Os05g0422400</name>
    <name evidence="2" type="ORF">OSNPB_050422400</name>
</gene>
<evidence type="ECO:0000256" key="1">
    <source>
        <dbReference type="SAM" id="MobiDB-lite"/>
    </source>
</evidence>
<dbReference type="PaxDb" id="39947-A0A0P0WMM6"/>
<evidence type="ECO:0000313" key="3">
    <source>
        <dbReference type="Proteomes" id="UP000059680"/>
    </source>
</evidence>
<dbReference type="AlphaFoldDB" id="A0A0P0WMM6"/>
<evidence type="ECO:0000313" key="2">
    <source>
        <dbReference type="EMBL" id="BAS94088.1"/>
    </source>
</evidence>
<dbReference type="EMBL" id="AP014961">
    <property type="protein sequence ID" value="BAS94088.1"/>
    <property type="molecule type" value="Genomic_DNA"/>
</dbReference>
<feature type="compositionally biased region" description="Low complexity" evidence="1">
    <location>
        <begin position="60"/>
        <end position="88"/>
    </location>
</feature>
<sequence>MAADHISKNRHKPRLSAVGAAWCTATPTATSPPPELPPMTEELCHLHRHDGRGELSQRMSGTSFWSTSSSWSSPSSTSLLKSRSVSASMKARGGTRARQSGRQWMDRELPRSRPPPPLCPAGGRRC</sequence>
<reference evidence="2 3" key="3">
    <citation type="journal article" date="2013" name="Rice">
        <title>Improvement of the Oryza sativa Nipponbare reference genome using next generation sequence and optical map data.</title>
        <authorList>
            <person name="Kawahara Y."/>
            <person name="de la Bastide M."/>
            <person name="Hamilton J.P."/>
            <person name="Kanamori H."/>
            <person name="McCombie W.R."/>
            <person name="Ouyang S."/>
            <person name="Schwartz D.C."/>
            <person name="Tanaka T."/>
            <person name="Wu J."/>
            <person name="Zhou S."/>
            <person name="Childs K.L."/>
            <person name="Davidson R.M."/>
            <person name="Lin H."/>
            <person name="Quesada-Ocampo L."/>
            <person name="Vaillancourt B."/>
            <person name="Sakai H."/>
            <person name="Lee S.S."/>
            <person name="Kim J."/>
            <person name="Numa H."/>
            <person name="Itoh T."/>
            <person name="Buell C.R."/>
            <person name="Matsumoto T."/>
        </authorList>
    </citation>
    <scope>NUCLEOTIDE SEQUENCE [LARGE SCALE GENOMIC DNA]</scope>
    <source>
        <strain evidence="3">cv. Nipponbare</strain>
    </source>
</reference>